<dbReference type="SUPFAM" id="SSF52540">
    <property type="entry name" value="P-loop containing nucleoside triphosphate hydrolases"/>
    <property type="match status" value="1"/>
</dbReference>
<dbReference type="HOGENOM" id="CLU_004785_1_2_11"/>
<feature type="coiled-coil region" evidence="4">
    <location>
        <begin position="779"/>
        <end position="806"/>
    </location>
</feature>
<dbReference type="GO" id="GO:0006302">
    <property type="term" value="P:double-strand break repair"/>
    <property type="evidence" value="ECO:0007669"/>
    <property type="project" value="InterPro"/>
</dbReference>
<evidence type="ECO:0000256" key="3">
    <source>
        <dbReference type="ARBA" id="ARBA00013368"/>
    </source>
</evidence>
<feature type="coiled-coil region" evidence="4">
    <location>
        <begin position="721"/>
        <end position="748"/>
    </location>
</feature>
<protein>
    <recommendedName>
        <fullName evidence="3">Nuclease SbcCD subunit C</fullName>
    </recommendedName>
</protein>
<dbReference type="PANTHER" id="PTHR32114">
    <property type="entry name" value="ABC TRANSPORTER ABCH.3"/>
    <property type="match status" value="1"/>
</dbReference>
<keyword evidence="7" id="KW-1185">Reference proteome</keyword>
<feature type="coiled-coil region" evidence="4">
    <location>
        <begin position="242"/>
        <end position="302"/>
    </location>
</feature>
<evidence type="ECO:0000256" key="1">
    <source>
        <dbReference type="ARBA" id="ARBA00006930"/>
    </source>
</evidence>
<comment type="similarity">
    <text evidence="1">Belongs to the SMC family. SbcC subfamily.</text>
</comment>
<dbReference type="EMBL" id="JFBT01000001">
    <property type="protein sequence ID" value="EXG81006.1"/>
    <property type="molecule type" value="Genomic_DNA"/>
</dbReference>
<dbReference type="Proteomes" id="UP000021053">
    <property type="component" value="Unassembled WGS sequence"/>
</dbReference>
<comment type="caution">
    <text evidence="6">The sequence shown here is derived from an EMBL/GenBank/DDBJ whole genome shotgun (WGS) entry which is preliminary data.</text>
</comment>
<evidence type="ECO:0000313" key="6">
    <source>
        <dbReference type="EMBL" id="EXG81006.1"/>
    </source>
</evidence>
<comment type="subunit">
    <text evidence="2">Heterodimer of SbcC and SbcD.</text>
</comment>
<reference evidence="6 7" key="1">
    <citation type="submission" date="2013-07" db="EMBL/GenBank/DDBJ databases">
        <authorList>
            <consortium name="DOE Joint Genome Institute"/>
            <person name="Eisen J."/>
            <person name="Huntemann M."/>
            <person name="Han J."/>
            <person name="Chen A."/>
            <person name="Kyrpides N."/>
            <person name="Mavromatis K."/>
            <person name="Markowitz V."/>
            <person name="Palaniappan K."/>
            <person name="Ivanova N."/>
            <person name="Schaumberg A."/>
            <person name="Pati A."/>
            <person name="Liolios K."/>
            <person name="Nordberg H.P."/>
            <person name="Cantor M.N."/>
            <person name="Hua S.X."/>
            <person name="Woyke T."/>
        </authorList>
    </citation>
    <scope>NUCLEOTIDE SEQUENCE [LARGE SCALE GENOMIC DNA]</scope>
    <source>
        <strain evidence="6 7">DSM 44712</strain>
    </source>
</reference>
<evidence type="ECO:0000313" key="7">
    <source>
        <dbReference type="Proteomes" id="UP000021053"/>
    </source>
</evidence>
<name>A0A011AG55_9ACTN</name>
<dbReference type="OrthoDB" id="9795626at2"/>
<organism evidence="6 7">
    <name type="scientific">Cryptosporangium arvum DSM 44712</name>
    <dbReference type="NCBI Taxonomy" id="927661"/>
    <lineage>
        <taxon>Bacteria</taxon>
        <taxon>Bacillati</taxon>
        <taxon>Actinomycetota</taxon>
        <taxon>Actinomycetes</taxon>
        <taxon>Cryptosporangiales</taxon>
        <taxon>Cryptosporangiaceae</taxon>
        <taxon>Cryptosporangium</taxon>
    </lineage>
</organism>
<dbReference type="PANTHER" id="PTHR32114:SF2">
    <property type="entry name" value="ABC TRANSPORTER ABCH.3"/>
    <property type="match status" value="1"/>
</dbReference>
<evidence type="ECO:0000259" key="5">
    <source>
        <dbReference type="Pfam" id="PF13476"/>
    </source>
</evidence>
<evidence type="ECO:0000256" key="2">
    <source>
        <dbReference type="ARBA" id="ARBA00011322"/>
    </source>
</evidence>
<dbReference type="RefSeq" id="WP_035850155.1">
    <property type="nucleotide sequence ID" value="NZ_KK073874.1"/>
</dbReference>
<dbReference type="Pfam" id="PF13558">
    <property type="entry name" value="SbcC_Walker_B"/>
    <property type="match status" value="1"/>
</dbReference>
<dbReference type="InterPro" id="IPR027417">
    <property type="entry name" value="P-loop_NTPase"/>
</dbReference>
<dbReference type="Gene3D" id="3.40.50.300">
    <property type="entry name" value="P-loop containing nucleotide triphosphate hydrolases"/>
    <property type="match status" value="2"/>
</dbReference>
<evidence type="ECO:0000256" key="4">
    <source>
        <dbReference type="SAM" id="Coils"/>
    </source>
</evidence>
<proteinExistence type="inferred from homology"/>
<dbReference type="Pfam" id="PF13476">
    <property type="entry name" value="AAA_23"/>
    <property type="match status" value="1"/>
</dbReference>
<dbReference type="PATRIC" id="fig|927661.3.peg.2065"/>
<gene>
    <name evidence="6" type="ORF">CryarDRAFT_2101</name>
</gene>
<feature type="coiled-coil region" evidence="4">
    <location>
        <begin position="350"/>
        <end position="424"/>
    </location>
</feature>
<dbReference type="GO" id="GO:0016887">
    <property type="term" value="F:ATP hydrolysis activity"/>
    <property type="evidence" value="ECO:0007669"/>
    <property type="project" value="InterPro"/>
</dbReference>
<accession>A0A011AG55</accession>
<dbReference type="InterPro" id="IPR038729">
    <property type="entry name" value="Rad50/SbcC_AAA"/>
</dbReference>
<sequence>MRPVLLAMDGFGSFREPTTVDFAEADYFALVGPTGAGKSTVIDAITFALFGSVPRWDDKRKVSLALAPTAARGTVRLVFDVGPERYVIVRELRRAASGAVTVKNVRLEHLADPAALGDLEDDTELVAADKEATPAVETLLGLTFEHFCTCVVLPQGDFAEFLHARAGDRQKILVKLLGLEVYDQIAKAANTEAAREKQNADLLGDQLLRYGDATEDAQRAAQARVTALAGAESRVAAALPVLASASAEARTAREAVARLTAERDRLTAVEVPESLGELDARLRSARAEATRAQEALAEAESADSAARAAVAAAPARGPLEQARRAHAELASVRAGRAALVDRQATAATALSAAEARVAAADQAVEQARTAQLEATAGAEAAREAVARLTAERDRLAAVRVPAGLNELDARLRAAREVASRAAAALTEAEAADSAARAAVSVAPPRGPVEEARRARHELDAAVDGRPALVERRSRAAAGLDAAERTVAEAREAVEQARAARESDARARTAAVLRPHLVAGEPCPVCEQTVATLPPPLDDQAGTADADRRIAAAQRAADTAAADRSTAAAVLRDAEAALAAADETIARRQAALGAESLRVTVHGDGAGSVEILGLADLERWLTARDALDTAARAADRELVAARSARADADRDAAKVDAESSGVRTALRETRDAVAALGAPAGLVEDVAAGWDALATWASSAAAERTTALTAAGRAETTAAKALTAAEKTLAQTQQQLADARRAHTEATRAEQRAAAELTAADRTAETLTAQLGDAPGAEELARSLAELDALDTEVRAADERLRTARTALGAAQRTAKEAYEQVAATVRGLTAVREPLVALGAPAIPSDDPVGGWRAFADWASAAAAERVDQLAEAEQTVHTADRALADHEQALRDLLADLGIPLPADGAALPSARPVAEIAPTAVARALAEARAAEARITERRTECADLVQRRDAAETAQQVARQLGQLLRSDAFPRWLVASALDLLVSEASATLAELSGGQFALTHEAGEFVVVDRADADSRRPVKTLSGGETFQASLALALALSAHLSTMAASGAARLDSIFLDEGFGTLDEATLEVVAATLENLAAGGDRMVGLVTHVAALAERVPVRFEVSRDQRTSVVTKVVQ</sequence>
<dbReference type="AlphaFoldDB" id="A0A011AG55"/>
<feature type="domain" description="Rad50/SbcC-type AAA" evidence="5">
    <location>
        <begin position="6"/>
        <end position="192"/>
    </location>
</feature>
<keyword evidence="4" id="KW-0175">Coiled coil</keyword>